<evidence type="ECO:0000313" key="3">
    <source>
        <dbReference type="Proteomes" id="UP000645555"/>
    </source>
</evidence>
<dbReference type="AlphaFoldDB" id="A0A918KCS1"/>
<evidence type="ECO:0000313" key="2">
    <source>
        <dbReference type="EMBL" id="GGX57787.1"/>
    </source>
</evidence>
<name>A0A918KCS1_9ACTN</name>
<reference evidence="2" key="1">
    <citation type="journal article" date="2014" name="Int. J. Syst. Evol. Microbiol.">
        <title>Complete genome sequence of Corynebacterium casei LMG S-19264T (=DSM 44701T), isolated from a smear-ripened cheese.</title>
        <authorList>
            <consortium name="US DOE Joint Genome Institute (JGI-PGF)"/>
            <person name="Walter F."/>
            <person name="Albersmeier A."/>
            <person name="Kalinowski J."/>
            <person name="Ruckert C."/>
        </authorList>
    </citation>
    <scope>NUCLEOTIDE SEQUENCE</scope>
    <source>
        <strain evidence="2">JCM 4956</strain>
    </source>
</reference>
<dbReference type="EMBL" id="BMWD01000007">
    <property type="protein sequence ID" value="GGX57787.1"/>
    <property type="molecule type" value="Genomic_DNA"/>
</dbReference>
<sequence>MGFDHGPDTGFADDDAGGPAGPTPEEHAAWADVRRRATGMTHHEAKAAREEARAAARSRSLTGPDAVRARAEAEEWERVTESMADHAGPYDPRCDPFVQGEEAARADHGGRSSRNR</sequence>
<comment type="caution">
    <text evidence="2">The sequence shown here is derived from an EMBL/GenBank/DDBJ whole genome shotgun (WGS) entry which is preliminary data.</text>
</comment>
<accession>A0A918KCS1</accession>
<proteinExistence type="predicted"/>
<keyword evidence="3" id="KW-1185">Reference proteome</keyword>
<protein>
    <submittedName>
        <fullName evidence="2">Uncharacterized protein</fullName>
    </submittedName>
</protein>
<gene>
    <name evidence="2" type="ORF">GCM10010515_26830</name>
</gene>
<dbReference type="RefSeq" id="WP_190035648.1">
    <property type="nucleotide sequence ID" value="NZ_BMWD01000007.1"/>
</dbReference>
<reference evidence="2" key="2">
    <citation type="submission" date="2020-09" db="EMBL/GenBank/DDBJ databases">
        <authorList>
            <person name="Sun Q."/>
            <person name="Ohkuma M."/>
        </authorList>
    </citation>
    <scope>NUCLEOTIDE SEQUENCE</scope>
    <source>
        <strain evidence="2">JCM 4956</strain>
    </source>
</reference>
<organism evidence="2 3">
    <name type="scientific">Streptomyces fructofermentans</name>
    <dbReference type="NCBI Taxonomy" id="152141"/>
    <lineage>
        <taxon>Bacteria</taxon>
        <taxon>Bacillati</taxon>
        <taxon>Actinomycetota</taxon>
        <taxon>Actinomycetes</taxon>
        <taxon>Kitasatosporales</taxon>
        <taxon>Streptomycetaceae</taxon>
        <taxon>Streptomyces</taxon>
    </lineage>
</organism>
<evidence type="ECO:0000256" key="1">
    <source>
        <dbReference type="SAM" id="MobiDB-lite"/>
    </source>
</evidence>
<feature type="compositionally biased region" description="Basic and acidic residues" evidence="1">
    <location>
        <begin position="24"/>
        <end position="54"/>
    </location>
</feature>
<dbReference type="Proteomes" id="UP000645555">
    <property type="component" value="Unassembled WGS sequence"/>
</dbReference>
<feature type="compositionally biased region" description="Basic and acidic residues" evidence="1">
    <location>
        <begin position="67"/>
        <end position="84"/>
    </location>
</feature>
<feature type="region of interest" description="Disordered" evidence="1">
    <location>
        <begin position="1"/>
        <end position="116"/>
    </location>
</feature>